<evidence type="ECO:0000313" key="5">
    <source>
        <dbReference type="EMBL" id="OIQ93411.1"/>
    </source>
</evidence>
<sequence>MAGPDFEFWQQRFEQGSTPWDRGAANPQLQVWLREGSLSPCRILVPGCGNGHEVLALAAAGFDVTALDYAPAAVAGVRRRLGQAGLEATLIQADVRTWSPQARFDAIYEQTCLCALHPDDWSIYAARLRDWLAPHGRLYALFMQAPKPGAAEGLIQGPPYHCDIHGMRALFPASQWRWPAPPYPRVDHPSGAHEIGVVLPAEPRREPGSVDIVEVGRSFP</sequence>
<dbReference type="Pfam" id="PF05724">
    <property type="entry name" value="TPMT"/>
    <property type="match status" value="1"/>
</dbReference>
<name>A0A1J5RVA8_9ZZZZ</name>
<dbReference type="InterPro" id="IPR029063">
    <property type="entry name" value="SAM-dependent_MTases_sf"/>
</dbReference>
<dbReference type="PANTHER" id="PTHR32183">
    <property type="match status" value="1"/>
</dbReference>
<evidence type="ECO:0000256" key="3">
    <source>
        <dbReference type="ARBA" id="ARBA00022679"/>
    </source>
</evidence>
<dbReference type="GO" id="GO:0008119">
    <property type="term" value="F:thiopurine S-methyltransferase activity"/>
    <property type="evidence" value="ECO:0007669"/>
    <property type="project" value="UniProtKB-EC"/>
</dbReference>
<keyword evidence="4" id="KW-0949">S-adenosyl-L-methionine</keyword>
<evidence type="ECO:0000256" key="1">
    <source>
        <dbReference type="ARBA" id="ARBA00022553"/>
    </source>
</evidence>
<protein>
    <submittedName>
        <fullName evidence="5">Thiopurine S-methyltransferase</fullName>
        <ecNumber evidence="5">2.1.1.67</ecNumber>
    </submittedName>
</protein>
<evidence type="ECO:0000256" key="4">
    <source>
        <dbReference type="ARBA" id="ARBA00022691"/>
    </source>
</evidence>
<comment type="caution">
    <text evidence="5">The sequence shown here is derived from an EMBL/GenBank/DDBJ whole genome shotgun (WGS) entry which is preliminary data.</text>
</comment>
<dbReference type="PANTHER" id="PTHR32183:SF6">
    <property type="entry name" value="CYSTEINE SULFINATE DESULFINASE_CYSTEINE DESULFURASE AND RELATED ENZYMES"/>
    <property type="match status" value="1"/>
</dbReference>
<accession>A0A1J5RVA8</accession>
<dbReference type="SUPFAM" id="SSF53335">
    <property type="entry name" value="S-adenosyl-L-methionine-dependent methyltransferases"/>
    <property type="match status" value="1"/>
</dbReference>
<dbReference type="Gene3D" id="3.40.50.150">
    <property type="entry name" value="Vaccinia Virus protein VP39"/>
    <property type="match status" value="1"/>
</dbReference>
<dbReference type="EMBL" id="MLJW01000208">
    <property type="protein sequence ID" value="OIQ93411.1"/>
    <property type="molecule type" value="Genomic_DNA"/>
</dbReference>
<keyword evidence="3 5" id="KW-0808">Transferase</keyword>
<keyword evidence="2 5" id="KW-0489">Methyltransferase</keyword>
<gene>
    <name evidence="5" type="primary">tpm_7</name>
    <name evidence="5" type="ORF">GALL_246510</name>
</gene>
<dbReference type="AlphaFoldDB" id="A0A1J5RVA8"/>
<reference evidence="5" key="1">
    <citation type="submission" date="2016-10" db="EMBL/GenBank/DDBJ databases">
        <title>Sequence of Gallionella enrichment culture.</title>
        <authorList>
            <person name="Poehlein A."/>
            <person name="Muehling M."/>
            <person name="Daniel R."/>
        </authorList>
    </citation>
    <scope>NUCLEOTIDE SEQUENCE</scope>
</reference>
<dbReference type="PROSITE" id="PS51585">
    <property type="entry name" value="SAM_MT_TPMT"/>
    <property type="match status" value="1"/>
</dbReference>
<dbReference type="CDD" id="cd02440">
    <property type="entry name" value="AdoMet_MTases"/>
    <property type="match status" value="1"/>
</dbReference>
<dbReference type="InterPro" id="IPR008854">
    <property type="entry name" value="TPMT"/>
</dbReference>
<keyword evidence="1" id="KW-0597">Phosphoprotein</keyword>
<organism evidence="5">
    <name type="scientific">mine drainage metagenome</name>
    <dbReference type="NCBI Taxonomy" id="410659"/>
    <lineage>
        <taxon>unclassified sequences</taxon>
        <taxon>metagenomes</taxon>
        <taxon>ecological metagenomes</taxon>
    </lineage>
</organism>
<dbReference type="EC" id="2.1.1.67" evidence="5"/>
<dbReference type="GO" id="GO:0032259">
    <property type="term" value="P:methylation"/>
    <property type="evidence" value="ECO:0007669"/>
    <property type="project" value="UniProtKB-KW"/>
</dbReference>
<evidence type="ECO:0000256" key="2">
    <source>
        <dbReference type="ARBA" id="ARBA00022603"/>
    </source>
</evidence>
<proteinExistence type="predicted"/>